<dbReference type="EMBL" id="JARWAO010000007">
    <property type="protein sequence ID" value="MDR5896994.1"/>
    <property type="molecule type" value="Genomic_DNA"/>
</dbReference>
<evidence type="ECO:0000256" key="1">
    <source>
        <dbReference type="SAM" id="MobiDB-lite"/>
    </source>
</evidence>
<evidence type="ECO:0000313" key="3">
    <source>
        <dbReference type="Proteomes" id="UP001269375"/>
    </source>
</evidence>
<proteinExistence type="predicted"/>
<protein>
    <submittedName>
        <fullName evidence="2">Uncharacterized protein</fullName>
    </submittedName>
</protein>
<gene>
    <name evidence="2" type="ORF">QC825_13035</name>
</gene>
<reference evidence="2 3" key="1">
    <citation type="submission" date="2023-04" db="EMBL/GenBank/DDBJ databases">
        <title>A long-awaited taxogenomic arrangement of the family Halomonadaceae.</title>
        <authorList>
            <person name="De La Haba R."/>
            <person name="Chuvochina M."/>
            <person name="Wittouck S."/>
            <person name="Arahal D.R."/>
            <person name="Sanchez-Porro C."/>
            <person name="Hugenholtz P."/>
            <person name="Ventosa A."/>
        </authorList>
    </citation>
    <scope>NUCLEOTIDE SEQUENCE [LARGE SCALE GENOMIC DNA]</scope>
    <source>
        <strain evidence="2 3">DSM 22428</strain>
    </source>
</reference>
<sequence>MSQHIAVVTQDSYIAYPATLKFLSEHFGVTSEELAAWLWLGQEDGGITAYRNANELYHPTEVLFLKDEPQDLLSLLGSCWFKQSDLERFKPSHRFISGKALKKRWESKLEIPVECFIQAKIEESRLLDFPILTNSSSKLALGDFDNTLFLVDHIEAIELEDMSINDFLSSVIEDSSQKAIDRHNSERAQKASIARHSQPGGNRDKQQKVRKAWASGKYRARDQCAEEISFAIGCSFSTARKALRGTPNPENWVKIN</sequence>
<dbReference type="Proteomes" id="UP001269375">
    <property type="component" value="Unassembled WGS sequence"/>
</dbReference>
<feature type="region of interest" description="Disordered" evidence="1">
    <location>
        <begin position="179"/>
        <end position="212"/>
    </location>
</feature>
<name>A0ABU1GYF0_9GAMM</name>
<accession>A0ABU1GYF0</accession>
<dbReference type="RefSeq" id="WP_251593870.1">
    <property type="nucleotide sequence ID" value="NZ_JAMLJI010000003.1"/>
</dbReference>
<keyword evidence="3" id="KW-1185">Reference proteome</keyword>
<feature type="compositionally biased region" description="Basic and acidic residues" evidence="1">
    <location>
        <begin position="179"/>
        <end position="189"/>
    </location>
</feature>
<evidence type="ECO:0000313" key="2">
    <source>
        <dbReference type="EMBL" id="MDR5896994.1"/>
    </source>
</evidence>
<comment type="caution">
    <text evidence="2">The sequence shown here is derived from an EMBL/GenBank/DDBJ whole genome shotgun (WGS) entry which is preliminary data.</text>
</comment>
<organism evidence="2 3">
    <name type="scientific">Larsenimonas suaedae</name>
    <dbReference type="NCBI Taxonomy" id="1851019"/>
    <lineage>
        <taxon>Bacteria</taxon>
        <taxon>Pseudomonadati</taxon>
        <taxon>Pseudomonadota</taxon>
        <taxon>Gammaproteobacteria</taxon>
        <taxon>Oceanospirillales</taxon>
        <taxon>Halomonadaceae</taxon>
        <taxon>Larsenimonas</taxon>
    </lineage>
</organism>